<dbReference type="Pfam" id="PF00793">
    <property type="entry name" value="DAHP_synth_1"/>
    <property type="match status" value="1"/>
</dbReference>
<feature type="domain" description="DAHP synthetase I/KDSA" evidence="2">
    <location>
        <begin position="1"/>
        <end position="151"/>
    </location>
</feature>
<dbReference type="InterPro" id="IPR052899">
    <property type="entry name" value="Class-I_DAHP_synthase"/>
</dbReference>
<dbReference type="Gene3D" id="3.20.20.70">
    <property type="entry name" value="Aldolase class I"/>
    <property type="match status" value="1"/>
</dbReference>
<dbReference type="PANTHER" id="PTHR43018:SF2">
    <property type="entry name" value="PHOSPHO-2-DEHYDRO-3-DEOXYHEPTONATE ALDOLASE"/>
    <property type="match status" value="1"/>
</dbReference>
<dbReference type="EMBL" id="BARS01019789">
    <property type="protein sequence ID" value="GAF94767.1"/>
    <property type="molecule type" value="Genomic_DNA"/>
</dbReference>
<organism evidence="3">
    <name type="scientific">marine sediment metagenome</name>
    <dbReference type="NCBI Taxonomy" id="412755"/>
    <lineage>
        <taxon>unclassified sequences</taxon>
        <taxon>metagenomes</taxon>
        <taxon>ecological metagenomes</taxon>
    </lineage>
</organism>
<dbReference type="InterPro" id="IPR006218">
    <property type="entry name" value="DAHP1/KDSA"/>
</dbReference>
<accession>X0U2Y9</accession>
<dbReference type="GO" id="GO:0016740">
    <property type="term" value="F:transferase activity"/>
    <property type="evidence" value="ECO:0007669"/>
    <property type="project" value="UniProtKB-KW"/>
</dbReference>
<comment type="caution">
    <text evidence="3">The sequence shown here is derived from an EMBL/GenBank/DDBJ whole genome shotgun (WGS) entry which is preliminary data.</text>
</comment>
<dbReference type="InterPro" id="IPR013785">
    <property type="entry name" value="Aldolase_TIM"/>
</dbReference>
<evidence type="ECO:0000256" key="1">
    <source>
        <dbReference type="ARBA" id="ARBA00022679"/>
    </source>
</evidence>
<reference evidence="3" key="1">
    <citation type="journal article" date="2014" name="Front. Microbiol.">
        <title>High frequency of phylogenetically diverse reductive dehalogenase-homologous genes in deep subseafloor sedimentary metagenomes.</title>
        <authorList>
            <person name="Kawai M."/>
            <person name="Futagami T."/>
            <person name="Toyoda A."/>
            <person name="Takaki Y."/>
            <person name="Nishi S."/>
            <person name="Hori S."/>
            <person name="Arai W."/>
            <person name="Tsubouchi T."/>
            <person name="Morono Y."/>
            <person name="Uchiyama I."/>
            <person name="Ito T."/>
            <person name="Fujiyama A."/>
            <person name="Inagaki F."/>
            <person name="Takami H."/>
        </authorList>
    </citation>
    <scope>NUCLEOTIDE SEQUENCE</scope>
    <source>
        <strain evidence="3">Expedition CK06-06</strain>
    </source>
</reference>
<feature type="non-terminal residue" evidence="3">
    <location>
        <position position="1"/>
    </location>
</feature>
<evidence type="ECO:0000259" key="2">
    <source>
        <dbReference type="Pfam" id="PF00793"/>
    </source>
</evidence>
<sequence>ARYADVLQVGARNMQNFRLLTEVGQAGKPVLLKRNPAATTEELLMSAEYVLAEGNLRVMLCERGVRGFDTATRYMLDLAAVPVIQGVCHLPVIVDPSHATGHRELVPPMALAAVAGGAHGVFVEVHPDPEKALSDGPQQLTPDAFRRMMAELAPIAEAVGRELQKPNSN</sequence>
<dbReference type="PANTHER" id="PTHR43018">
    <property type="entry name" value="PHOSPHO-2-DEHYDRO-3-DEOXYHEPTONATE ALDOLASE"/>
    <property type="match status" value="1"/>
</dbReference>
<name>X0U2Y9_9ZZZZ</name>
<protein>
    <recommendedName>
        <fullName evidence="2">DAHP synthetase I/KDSA domain-containing protein</fullName>
    </recommendedName>
</protein>
<keyword evidence="1" id="KW-0808">Transferase</keyword>
<evidence type="ECO:0000313" key="3">
    <source>
        <dbReference type="EMBL" id="GAF94767.1"/>
    </source>
</evidence>
<proteinExistence type="predicted"/>
<gene>
    <name evidence="3" type="ORF">S01H1_32003</name>
</gene>
<dbReference type="SUPFAM" id="SSF51569">
    <property type="entry name" value="Aldolase"/>
    <property type="match status" value="1"/>
</dbReference>
<dbReference type="AlphaFoldDB" id="X0U2Y9"/>